<dbReference type="PROSITE" id="PS50157">
    <property type="entry name" value="ZINC_FINGER_C2H2_2"/>
    <property type="match status" value="1"/>
</dbReference>
<proteinExistence type="predicted"/>
<gene>
    <name evidence="4" type="ORF">BJ508DRAFT_334058</name>
</gene>
<feature type="compositionally biased region" description="Low complexity" evidence="2">
    <location>
        <begin position="186"/>
        <end position="207"/>
    </location>
</feature>
<protein>
    <recommendedName>
        <fullName evidence="3">C2H2-type domain-containing protein</fullName>
    </recommendedName>
</protein>
<reference evidence="4 5" key="1">
    <citation type="journal article" date="2018" name="Nat. Ecol. Evol.">
        <title>Pezizomycetes genomes reveal the molecular basis of ectomycorrhizal truffle lifestyle.</title>
        <authorList>
            <person name="Murat C."/>
            <person name="Payen T."/>
            <person name="Noel B."/>
            <person name="Kuo A."/>
            <person name="Morin E."/>
            <person name="Chen J."/>
            <person name="Kohler A."/>
            <person name="Krizsan K."/>
            <person name="Balestrini R."/>
            <person name="Da Silva C."/>
            <person name="Montanini B."/>
            <person name="Hainaut M."/>
            <person name="Levati E."/>
            <person name="Barry K.W."/>
            <person name="Belfiori B."/>
            <person name="Cichocki N."/>
            <person name="Clum A."/>
            <person name="Dockter R.B."/>
            <person name="Fauchery L."/>
            <person name="Guy J."/>
            <person name="Iotti M."/>
            <person name="Le Tacon F."/>
            <person name="Lindquist E.A."/>
            <person name="Lipzen A."/>
            <person name="Malagnac F."/>
            <person name="Mello A."/>
            <person name="Molinier V."/>
            <person name="Miyauchi S."/>
            <person name="Poulain J."/>
            <person name="Riccioni C."/>
            <person name="Rubini A."/>
            <person name="Sitrit Y."/>
            <person name="Splivallo R."/>
            <person name="Traeger S."/>
            <person name="Wang M."/>
            <person name="Zifcakova L."/>
            <person name="Wipf D."/>
            <person name="Zambonelli A."/>
            <person name="Paolocci F."/>
            <person name="Nowrousian M."/>
            <person name="Ottonello S."/>
            <person name="Baldrian P."/>
            <person name="Spatafora J.W."/>
            <person name="Henrissat B."/>
            <person name="Nagy L.G."/>
            <person name="Aury J.M."/>
            <person name="Wincker P."/>
            <person name="Grigoriev I.V."/>
            <person name="Bonfante P."/>
            <person name="Martin F.M."/>
        </authorList>
    </citation>
    <scope>NUCLEOTIDE SEQUENCE [LARGE SCALE GENOMIC DNA]</scope>
    <source>
        <strain evidence="4 5">RN42</strain>
    </source>
</reference>
<evidence type="ECO:0000256" key="2">
    <source>
        <dbReference type="SAM" id="MobiDB-lite"/>
    </source>
</evidence>
<organism evidence="4 5">
    <name type="scientific">Ascobolus immersus RN42</name>
    <dbReference type="NCBI Taxonomy" id="1160509"/>
    <lineage>
        <taxon>Eukaryota</taxon>
        <taxon>Fungi</taxon>
        <taxon>Dikarya</taxon>
        <taxon>Ascomycota</taxon>
        <taxon>Pezizomycotina</taxon>
        <taxon>Pezizomycetes</taxon>
        <taxon>Pezizales</taxon>
        <taxon>Ascobolaceae</taxon>
        <taxon>Ascobolus</taxon>
    </lineage>
</organism>
<accession>A0A3N4HHM3</accession>
<dbReference type="AlphaFoldDB" id="A0A3N4HHM3"/>
<dbReference type="GO" id="GO:0008270">
    <property type="term" value="F:zinc ion binding"/>
    <property type="evidence" value="ECO:0007669"/>
    <property type="project" value="UniProtKB-KW"/>
</dbReference>
<keyword evidence="1" id="KW-0862">Zinc</keyword>
<keyword evidence="5" id="KW-1185">Reference proteome</keyword>
<dbReference type="InterPro" id="IPR013087">
    <property type="entry name" value="Znf_C2H2_type"/>
</dbReference>
<feature type="region of interest" description="Disordered" evidence="2">
    <location>
        <begin position="175"/>
        <end position="212"/>
    </location>
</feature>
<evidence type="ECO:0000259" key="3">
    <source>
        <dbReference type="PROSITE" id="PS50157"/>
    </source>
</evidence>
<dbReference type="Proteomes" id="UP000275078">
    <property type="component" value="Unassembled WGS sequence"/>
</dbReference>
<keyword evidence="1" id="KW-0479">Metal-binding</keyword>
<feature type="domain" description="C2H2-type" evidence="3">
    <location>
        <begin position="6"/>
        <end position="33"/>
    </location>
</feature>
<evidence type="ECO:0000256" key="1">
    <source>
        <dbReference type="PROSITE-ProRule" id="PRU00042"/>
    </source>
</evidence>
<evidence type="ECO:0000313" key="4">
    <source>
        <dbReference type="EMBL" id="RPA73469.1"/>
    </source>
</evidence>
<keyword evidence="1" id="KW-0863">Zinc-finger</keyword>
<name>A0A3N4HHM3_ASCIM</name>
<dbReference type="EMBL" id="ML119820">
    <property type="protein sequence ID" value="RPA73469.1"/>
    <property type="molecule type" value="Genomic_DNA"/>
</dbReference>
<dbReference type="PROSITE" id="PS00028">
    <property type="entry name" value="ZINC_FINGER_C2H2_1"/>
    <property type="match status" value="1"/>
</dbReference>
<sequence>MVRSPTKCSFCKDTFANFDDKRRHVQVHHHNRSTLCFLSPEADKDTYYNIIIWRASDLNFYCPFEGCDFRVSDQVIFGKHFPKGTWLYEHEPQSSTRDFKSDLVERVKEPQNFDYRPLIVPTMVDSGTESRAACPSPQLVMAEAPARGDLSLWNITALYKESAATAFSIPMRPSVVHQGSSDSQPTRTIPITTTTCTTTSTGTSSPSKSKRKAECTLNEQLRTALRDEYMKRLYKGMMQTLADEKADLKESAEKRKELKAWFEEGMVMLEEADGGAA</sequence>
<evidence type="ECO:0000313" key="5">
    <source>
        <dbReference type="Proteomes" id="UP000275078"/>
    </source>
</evidence>